<dbReference type="PANTHER" id="PTHR46112:SF3">
    <property type="entry name" value="AMINOPEPTIDASE YPDF"/>
    <property type="match status" value="1"/>
</dbReference>
<dbReference type="InterPro" id="IPR001714">
    <property type="entry name" value="Pept_M24_MAP"/>
</dbReference>
<dbReference type="GO" id="GO:0004177">
    <property type="term" value="F:aminopeptidase activity"/>
    <property type="evidence" value="ECO:0007669"/>
    <property type="project" value="UniProtKB-ARBA"/>
</dbReference>
<feature type="domain" description="Creatinase N-terminal" evidence="2">
    <location>
        <begin position="6"/>
        <end position="125"/>
    </location>
</feature>
<dbReference type="Gene3D" id="3.90.230.10">
    <property type="entry name" value="Creatinase/methionine aminopeptidase superfamily"/>
    <property type="match status" value="1"/>
</dbReference>
<evidence type="ECO:0000259" key="2">
    <source>
        <dbReference type="Pfam" id="PF01321"/>
    </source>
</evidence>
<dbReference type="InterPro" id="IPR036005">
    <property type="entry name" value="Creatinase/aminopeptidase-like"/>
</dbReference>
<dbReference type="InterPro" id="IPR000994">
    <property type="entry name" value="Pept_M24"/>
</dbReference>
<dbReference type="Pfam" id="PF00557">
    <property type="entry name" value="Peptidase_M24"/>
    <property type="match status" value="1"/>
</dbReference>
<dbReference type="InterPro" id="IPR000587">
    <property type="entry name" value="Creatinase_N"/>
</dbReference>
<dbReference type="PANTHER" id="PTHR46112">
    <property type="entry name" value="AMINOPEPTIDASE"/>
    <property type="match status" value="1"/>
</dbReference>
<dbReference type="InterPro" id="IPR029149">
    <property type="entry name" value="Creatin/AminoP/Spt16_N"/>
</dbReference>
<name>A0A2K8NRU2_9MOLU</name>
<dbReference type="GO" id="GO:0008235">
    <property type="term" value="F:metalloexopeptidase activity"/>
    <property type="evidence" value="ECO:0007669"/>
    <property type="project" value="UniProtKB-ARBA"/>
</dbReference>
<dbReference type="EMBL" id="CP024962">
    <property type="protein sequence ID" value="ATZ16497.1"/>
    <property type="molecule type" value="Genomic_DNA"/>
</dbReference>
<dbReference type="PRINTS" id="PR00599">
    <property type="entry name" value="MAPEPTIDASE"/>
</dbReference>
<sequence>MIKKIIQANLANKDLKAMLLYSPQNRYWFSHFPSSLGYILVTPEENYLFVDGRYITAARENKSLINIDKIVLLDNQTWRKIAQILASQNINKLGFESDWVTYVTFENWTKLLPKQHLVPVNTEKWREVKSDWEVAQIQKACDITDAVFQDVIKWVKPGISEKDLARFVSDSFLKHGADKLSFDTIVASGQNGSKPHAVPTNKLLENGDLVTLDMGCYANGYVSDQTRTFALGNVTPELKKIYETVFEAQSLGISLLKAGQNAGDVHRAVANYISEAGYGEYFTHGLGHGMGIEIHEEPYENASSQSILEPGMVVTVEPGIYIPGVGGVRIEDDFLITNTGSQRLTSSPRELIIVKPQN</sequence>
<dbReference type="SUPFAM" id="SSF53092">
    <property type="entry name" value="Creatinase/prolidase N-terminal domain"/>
    <property type="match status" value="1"/>
</dbReference>
<reference evidence="3 4" key="1">
    <citation type="submission" date="2017-11" db="EMBL/GenBank/DDBJ databases">
        <title>Genome sequence of Entomoplasma freundtii BARC 318 (ATCC 51999).</title>
        <authorList>
            <person name="Lo W.-S."/>
            <person name="Gasparich G.E."/>
            <person name="Kuo C.-H."/>
        </authorList>
    </citation>
    <scope>NUCLEOTIDE SEQUENCE [LARGE SCALE GENOMIC DNA]</scope>
    <source>
        <strain evidence="3 4">BARC 318</strain>
    </source>
</reference>
<dbReference type="CDD" id="cd01092">
    <property type="entry name" value="APP-like"/>
    <property type="match status" value="1"/>
</dbReference>
<organism evidence="3 4">
    <name type="scientific">Entomoplasma freundtii</name>
    <dbReference type="NCBI Taxonomy" id="74700"/>
    <lineage>
        <taxon>Bacteria</taxon>
        <taxon>Bacillati</taxon>
        <taxon>Mycoplasmatota</taxon>
        <taxon>Mollicutes</taxon>
        <taxon>Entomoplasmatales</taxon>
        <taxon>Entomoplasmataceae</taxon>
        <taxon>Entomoplasma</taxon>
    </lineage>
</organism>
<dbReference type="AlphaFoldDB" id="A0A2K8NRU2"/>
<dbReference type="RefSeq" id="WP_100609509.1">
    <property type="nucleotide sequence ID" value="NZ_CP024962.1"/>
</dbReference>
<dbReference type="SUPFAM" id="SSF55920">
    <property type="entry name" value="Creatinase/aminopeptidase"/>
    <property type="match status" value="1"/>
</dbReference>
<dbReference type="Proteomes" id="UP000232222">
    <property type="component" value="Chromosome"/>
</dbReference>
<gene>
    <name evidence="3" type="primary">pepQ</name>
    <name evidence="3" type="ORF">EFREU_v1c04710</name>
</gene>
<accession>A0A2K8NRU2</accession>
<feature type="domain" description="Peptidase M24" evidence="1">
    <location>
        <begin position="136"/>
        <end position="338"/>
    </location>
</feature>
<dbReference type="OrthoDB" id="9806388at2"/>
<protein>
    <submittedName>
        <fullName evidence="3">Xaa-Pro dipeptidase</fullName>
    </submittedName>
</protein>
<dbReference type="Gene3D" id="3.40.350.10">
    <property type="entry name" value="Creatinase/prolidase N-terminal domain"/>
    <property type="match status" value="1"/>
</dbReference>
<dbReference type="Pfam" id="PF01321">
    <property type="entry name" value="Creatinase_N"/>
    <property type="match status" value="1"/>
</dbReference>
<dbReference type="InterPro" id="IPR050659">
    <property type="entry name" value="Peptidase_M24B"/>
</dbReference>
<proteinExistence type="predicted"/>
<evidence type="ECO:0000313" key="3">
    <source>
        <dbReference type="EMBL" id="ATZ16497.1"/>
    </source>
</evidence>
<dbReference type="KEGG" id="efr:EFREU_v1c04710"/>
<keyword evidence="4" id="KW-1185">Reference proteome</keyword>
<evidence type="ECO:0000259" key="1">
    <source>
        <dbReference type="Pfam" id="PF00557"/>
    </source>
</evidence>
<evidence type="ECO:0000313" key="4">
    <source>
        <dbReference type="Proteomes" id="UP000232222"/>
    </source>
</evidence>